<keyword evidence="3" id="KW-1185">Reference proteome</keyword>
<feature type="compositionally biased region" description="Low complexity" evidence="1">
    <location>
        <begin position="1"/>
        <end position="12"/>
    </location>
</feature>
<evidence type="ECO:0000313" key="3">
    <source>
        <dbReference type="Proteomes" id="UP000008021"/>
    </source>
</evidence>
<dbReference type="AlphaFoldDB" id="A0A0E0D2L2"/>
<reference evidence="2" key="1">
    <citation type="submission" date="2015-04" db="UniProtKB">
        <authorList>
            <consortium name="EnsemblPlants"/>
        </authorList>
    </citation>
    <scope>IDENTIFICATION</scope>
</reference>
<evidence type="ECO:0000313" key="2">
    <source>
        <dbReference type="EnsemblPlants" id="OMERI03G20520.1"/>
    </source>
</evidence>
<protein>
    <submittedName>
        <fullName evidence="2">Uncharacterized protein</fullName>
    </submittedName>
</protein>
<feature type="region of interest" description="Disordered" evidence="1">
    <location>
        <begin position="1"/>
        <end position="128"/>
    </location>
</feature>
<dbReference type="Gramene" id="OMERI03G20520.1">
    <property type="protein sequence ID" value="OMERI03G20520.1"/>
    <property type="gene ID" value="OMERI03G20520"/>
</dbReference>
<reference evidence="2" key="2">
    <citation type="submission" date="2018-05" db="EMBL/GenBank/DDBJ databases">
        <title>OmerRS3 (Oryza meridionalis Reference Sequence Version 3).</title>
        <authorList>
            <person name="Zhang J."/>
            <person name="Kudrna D."/>
            <person name="Lee S."/>
            <person name="Talag J."/>
            <person name="Welchert J."/>
            <person name="Wing R.A."/>
        </authorList>
    </citation>
    <scope>NUCLEOTIDE SEQUENCE [LARGE SCALE GENOMIC DNA]</scope>
    <source>
        <strain evidence="2">cv. OR44</strain>
    </source>
</reference>
<organism evidence="2">
    <name type="scientific">Oryza meridionalis</name>
    <dbReference type="NCBI Taxonomy" id="40149"/>
    <lineage>
        <taxon>Eukaryota</taxon>
        <taxon>Viridiplantae</taxon>
        <taxon>Streptophyta</taxon>
        <taxon>Embryophyta</taxon>
        <taxon>Tracheophyta</taxon>
        <taxon>Spermatophyta</taxon>
        <taxon>Magnoliopsida</taxon>
        <taxon>Liliopsida</taxon>
        <taxon>Poales</taxon>
        <taxon>Poaceae</taxon>
        <taxon>BOP clade</taxon>
        <taxon>Oryzoideae</taxon>
        <taxon>Oryzeae</taxon>
        <taxon>Oryzinae</taxon>
        <taxon>Oryza</taxon>
    </lineage>
</organism>
<feature type="compositionally biased region" description="Basic and acidic residues" evidence="1">
    <location>
        <begin position="105"/>
        <end position="120"/>
    </location>
</feature>
<accession>A0A0E0D2L2</accession>
<dbReference type="HOGENOM" id="CLU_1689502_0_0_1"/>
<sequence>MASSTRASSTRAIIDEVNDSNSQRRGTRGRSRGGGASEGHEKPPQSTQGTGQRPPDRRQRRGRGRWPDLSSNPRRQQAAGIEEEEGPESWRKGAATVERGRGKKTREDAPAYPTRARETEVSNARDGGKVGCSTRWMWWLRMSAEMEVAARRCTAR</sequence>
<proteinExistence type="predicted"/>
<dbReference type="Proteomes" id="UP000008021">
    <property type="component" value="Chromosome 3"/>
</dbReference>
<name>A0A0E0D2L2_9ORYZ</name>
<dbReference type="EnsemblPlants" id="OMERI03G20520.1">
    <property type="protein sequence ID" value="OMERI03G20520.1"/>
    <property type="gene ID" value="OMERI03G20520"/>
</dbReference>
<evidence type="ECO:0000256" key="1">
    <source>
        <dbReference type="SAM" id="MobiDB-lite"/>
    </source>
</evidence>